<dbReference type="EMBL" id="CP059693">
    <property type="protein sequence ID" value="WDE12447.1"/>
    <property type="molecule type" value="Genomic_DNA"/>
</dbReference>
<sequence>MLKWLTSLLVVIFGFMVILLALGYLLKENEAQTTALKQELDQQRALKQKALKQKASKASGDRAVFVLEPYEAGDNKAETGTGRAAEDKANKNAPLLASMARVAREHSSCQSDKQCLLFNLDPEGPGCWLAVNSQGAAILAKISDLQPVKAGINMPDICLAAKDIEAVCRDYHCREQAVNAAL</sequence>
<reference evidence="2 3" key="1">
    <citation type="journal article" date="2022" name="Mar. Drugs">
        <title>Bioassay-Guided Fractionation Leads to the Detection of Cholic Acid Generated by the Rare Thalassomonas sp.</title>
        <authorList>
            <person name="Pheiffer F."/>
            <person name="Schneider Y.K."/>
            <person name="Hansen E.H."/>
            <person name="Andersen J.H."/>
            <person name="Isaksson J."/>
            <person name="Busche T."/>
            <person name="R C."/>
            <person name="Kalinowski J."/>
            <person name="Zyl L.V."/>
            <person name="Trindade M."/>
        </authorList>
    </citation>
    <scope>NUCLEOTIDE SEQUENCE [LARGE SCALE GENOMIC DNA]</scope>
    <source>
        <strain evidence="2 3">A5K-61T</strain>
    </source>
</reference>
<evidence type="ECO:0000313" key="2">
    <source>
        <dbReference type="EMBL" id="WDE12447.1"/>
    </source>
</evidence>
<organism evidence="2 3">
    <name type="scientific">Thalassomonas haliotis</name>
    <dbReference type="NCBI Taxonomy" id="485448"/>
    <lineage>
        <taxon>Bacteria</taxon>
        <taxon>Pseudomonadati</taxon>
        <taxon>Pseudomonadota</taxon>
        <taxon>Gammaproteobacteria</taxon>
        <taxon>Alteromonadales</taxon>
        <taxon>Colwelliaceae</taxon>
        <taxon>Thalassomonas</taxon>
    </lineage>
</organism>
<evidence type="ECO:0000313" key="3">
    <source>
        <dbReference type="Proteomes" id="UP001215231"/>
    </source>
</evidence>
<dbReference type="Proteomes" id="UP001215231">
    <property type="component" value="Chromosome"/>
</dbReference>
<name>A0ABY7VIE6_9GAMM</name>
<keyword evidence="3" id="KW-1185">Reference proteome</keyword>
<dbReference type="RefSeq" id="WP_274052728.1">
    <property type="nucleotide sequence ID" value="NZ_CP059693.1"/>
</dbReference>
<keyword evidence="1" id="KW-0472">Membrane</keyword>
<gene>
    <name evidence="2" type="ORF">H3N35_02895</name>
</gene>
<keyword evidence="1" id="KW-1133">Transmembrane helix</keyword>
<evidence type="ECO:0008006" key="4">
    <source>
        <dbReference type="Google" id="ProtNLM"/>
    </source>
</evidence>
<feature type="transmembrane region" description="Helical" evidence="1">
    <location>
        <begin position="6"/>
        <end position="26"/>
    </location>
</feature>
<proteinExistence type="predicted"/>
<evidence type="ECO:0000256" key="1">
    <source>
        <dbReference type="SAM" id="Phobius"/>
    </source>
</evidence>
<accession>A0ABY7VIE6</accession>
<protein>
    <recommendedName>
        <fullName evidence="4">DUF4189 domain-containing protein</fullName>
    </recommendedName>
</protein>
<keyword evidence="1" id="KW-0812">Transmembrane</keyword>